<proteinExistence type="predicted"/>
<dbReference type="Proteomes" id="UP000244811">
    <property type="component" value="Chromosome 2"/>
</dbReference>
<protein>
    <submittedName>
        <fullName evidence="1">Uncharacterized protein</fullName>
    </submittedName>
</protein>
<sequence>MEKNITPMREARKKLTNIDDHNFYVWYQKSHSTHNRYVITPAFSNYFTVNSIIMYGKVIPTEKFESVKEIHVFEHSNMHHYKVCIVTAKYNYAFEHDDITLHWLELRRNTNMGPEWKLVGRPDIEKSPDDFDNAYNISVLLDERISFYKDGDKWPPIEPKYPVNGSGNLYSTSEYDPDKKVITGITTPDLPGKEGGITPLVGGLIGSGAGVGIVGVTTGYVLYSHMGTITSALSSIFH</sequence>
<evidence type="ECO:0000313" key="1">
    <source>
        <dbReference type="EMBL" id="UKK01704.2"/>
    </source>
</evidence>
<evidence type="ECO:0000313" key="2">
    <source>
        <dbReference type="Proteomes" id="UP000244811"/>
    </source>
</evidence>
<reference evidence="1" key="1">
    <citation type="submission" date="2022-07" db="EMBL/GenBank/DDBJ databases">
        <title>Evaluation of T. orientalis genome assembly methods using nanopore sequencing and analysis of variation between genomes.</title>
        <authorList>
            <person name="Yam J."/>
            <person name="Micallef M.L."/>
            <person name="Liu M."/>
            <person name="Djordjevic S.P."/>
            <person name="Bogema D.R."/>
            <person name="Jenkins C."/>
        </authorList>
    </citation>
    <scope>NUCLEOTIDE SEQUENCE</scope>
    <source>
        <strain evidence="1">Goon Nure</strain>
    </source>
</reference>
<dbReference type="EMBL" id="CP056071">
    <property type="protein sequence ID" value="UKK01704.2"/>
    <property type="molecule type" value="Genomic_DNA"/>
</dbReference>
<organism evidence="1 2">
    <name type="scientific">Theileria orientalis</name>
    <dbReference type="NCBI Taxonomy" id="68886"/>
    <lineage>
        <taxon>Eukaryota</taxon>
        <taxon>Sar</taxon>
        <taxon>Alveolata</taxon>
        <taxon>Apicomplexa</taxon>
        <taxon>Aconoidasida</taxon>
        <taxon>Piroplasmida</taxon>
        <taxon>Theileriidae</taxon>
        <taxon>Theileria</taxon>
    </lineage>
</organism>
<dbReference type="AlphaFoldDB" id="A0A976QX38"/>
<name>A0A976QX38_THEOR</name>
<gene>
    <name evidence="1" type="ORF">MACK_001057</name>
</gene>
<accession>A0A976QX38</accession>